<dbReference type="Proteomes" id="UP000546701">
    <property type="component" value="Unassembled WGS sequence"/>
</dbReference>
<dbReference type="GO" id="GO:0032993">
    <property type="term" value="C:protein-DNA complex"/>
    <property type="evidence" value="ECO:0007669"/>
    <property type="project" value="TreeGrafter"/>
</dbReference>
<dbReference type="GO" id="GO:0000156">
    <property type="term" value="F:phosphorelay response regulator activity"/>
    <property type="evidence" value="ECO:0007669"/>
    <property type="project" value="TreeGrafter"/>
</dbReference>
<comment type="caution">
    <text evidence="6">The sequence shown here is derived from an EMBL/GenBank/DDBJ whole genome shotgun (WGS) entry which is preliminary data.</text>
</comment>
<evidence type="ECO:0000256" key="2">
    <source>
        <dbReference type="PROSITE-ProRule" id="PRU00169"/>
    </source>
</evidence>
<dbReference type="Gene3D" id="3.40.50.2300">
    <property type="match status" value="1"/>
</dbReference>
<evidence type="ECO:0000313" key="7">
    <source>
        <dbReference type="Proteomes" id="UP000546701"/>
    </source>
</evidence>
<dbReference type="Pfam" id="PF00072">
    <property type="entry name" value="Response_reg"/>
    <property type="match status" value="1"/>
</dbReference>
<feature type="domain" description="Response regulatory" evidence="4">
    <location>
        <begin position="5"/>
        <end position="118"/>
    </location>
</feature>
<organism evidence="6 7">
    <name type="scientific">Sphingomonas prati</name>
    <dbReference type="NCBI Taxonomy" id="1843237"/>
    <lineage>
        <taxon>Bacteria</taxon>
        <taxon>Pseudomonadati</taxon>
        <taxon>Pseudomonadota</taxon>
        <taxon>Alphaproteobacteria</taxon>
        <taxon>Sphingomonadales</taxon>
        <taxon>Sphingomonadaceae</taxon>
        <taxon>Sphingomonas</taxon>
    </lineage>
</organism>
<dbReference type="InterPro" id="IPR039420">
    <property type="entry name" value="WalR-like"/>
</dbReference>
<dbReference type="PANTHER" id="PTHR48111:SF69">
    <property type="entry name" value="RESPONSE REGULATOR RECEIVER"/>
    <property type="match status" value="1"/>
</dbReference>
<dbReference type="Gene3D" id="2.40.50.1020">
    <property type="entry name" value="LytTr DNA-binding domain"/>
    <property type="match status" value="1"/>
</dbReference>
<proteinExistence type="predicted"/>
<keyword evidence="2" id="KW-0597">Phosphoprotein</keyword>
<dbReference type="GO" id="GO:0005829">
    <property type="term" value="C:cytosol"/>
    <property type="evidence" value="ECO:0007669"/>
    <property type="project" value="TreeGrafter"/>
</dbReference>
<reference evidence="6 7" key="1">
    <citation type="submission" date="2020-08" db="EMBL/GenBank/DDBJ databases">
        <title>Genomic Encyclopedia of Type Strains, Phase IV (KMG-IV): sequencing the most valuable type-strain genomes for metagenomic binning, comparative biology and taxonomic classification.</title>
        <authorList>
            <person name="Goeker M."/>
        </authorList>
    </citation>
    <scope>NUCLEOTIDE SEQUENCE [LARGE SCALE GENOMIC DNA]</scope>
    <source>
        <strain evidence="6 7">DSM 103336</strain>
    </source>
</reference>
<dbReference type="PANTHER" id="PTHR48111">
    <property type="entry name" value="REGULATOR OF RPOS"/>
    <property type="match status" value="1"/>
</dbReference>
<gene>
    <name evidence="6" type="ORF">FHS99_002447</name>
</gene>
<protein>
    <submittedName>
        <fullName evidence="6">DNA-binding LytR/AlgR family response regulator</fullName>
    </submittedName>
</protein>
<dbReference type="InterPro" id="IPR007492">
    <property type="entry name" value="LytTR_DNA-bd_dom"/>
</dbReference>
<sequence length="247" mass="26684">MPALRILIVDDETLALDRLETMLSRIDDVVVVARASDGIDAVDRIAALRPDLVLLDIQMPGLDGLGVAAALGDGPRPDLVFVTAHDHHAPAAFDVDAVDYLLKPVDPDRLARAIARVRLRRSGRPPVTPPAAGPNAPVGTTQDLWVPDRTGLRRVAIADIGWIEAARDYVLLHAADRSHMLRITMTDLERRLAGSALVRVHRSAFVRPDRVARIGRSGRTAVLILTDGTQVQVGPSYLDKLDAILAG</sequence>
<dbReference type="GO" id="GO:0006355">
    <property type="term" value="P:regulation of DNA-templated transcription"/>
    <property type="evidence" value="ECO:0007669"/>
    <property type="project" value="TreeGrafter"/>
</dbReference>
<feature type="region of interest" description="Disordered" evidence="3">
    <location>
        <begin position="122"/>
        <end position="142"/>
    </location>
</feature>
<dbReference type="EMBL" id="JACIJR010000005">
    <property type="protein sequence ID" value="MBB5729951.1"/>
    <property type="molecule type" value="Genomic_DNA"/>
</dbReference>
<name>A0A7W9BTQ3_9SPHN</name>
<dbReference type="RefSeq" id="WP_157175919.1">
    <property type="nucleotide sequence ID" value="NZ_BMJP01000003.1"/>
</dbReference>
<evidence type="ECO:0000313" key="6">
    <source>
        <dbReference type="EMBL" id="MBB5729951.1"/>
    </source>
</evidence>
<dbReference type="PROSITE" id="PS50930">
    <property type="entry name" value="HTH_LYTTR"/>
    <property type="match status" value="1"/>
</dbReference>
<feature type="modified residue" description="4-aspartylphosphate" evidence="2">
    <location>
        <position position="56"/>
    </location>
</feature>
<keyword evidence="1 6" id="KW-0238">DNA-binding</keyword>
<dbReference type="Pfam" id="PF04397">
    <property type="entry name" value="LytTR"/>
    <property type="match status" value="1"/>
</dbReference>
<accession>A0A7W9BTQ3</accession>
<dbReference type="PROSITE" id="PS50110">
    <property type="entry name" value="RESPONSE_REGULATORY"/>
    <property type="match status" value="1"/>
</dbReference>
<dbReference type="GO" id="GO:0000976">
    <property type="term" value="F:transcription cis-regulatory region binding"/>
    <property type="evidence" value="ECO:0007669"/>
    <property type="project" value="TreeGrafter"/>
</dbReference>
<evidence type="ECO:0000259" key="4">
    <source>
        <dbReference type="PROSITE" id="PS50110"/>
    </source>
</evidence>
<dbReference type="AlphaFoldDB" id="A0A7W9BTQ3"/>
<dbReference type="SMART" id="SM00850">
    <property type="entry name" value="LytTR"/>
    <property type="match status" value="1"/>
</dbReference>
<evidence type="ECO:0000256" key="3">
    <source>
        <dbReference type="SAM" id="MobiDB-lite"/>
    </source>
</evidence>
<evidence type="ECO:0000259" key="5">
    <source>
        <dbReference type="PROSITE" id="PS50930"/>
    </source>
</evidence>
<dbReference type="InterPro" id="IPR001789">
    <property type="entry name" value="Sig_transdc_resp-reg_receiver"/>
</dbReference>
<feature type="domain" description="HTH LytTR-type" evidence="5">
    <location>
        <begin position="144"/>
        <end position="247"/>
    </location>
</feature>
<dbReference type="InterPro" id="IPR011006">
    <property type="entry name" value="CheY-like_superfamily"/>
</dbReference>
<dbReference type="SMART" id="SM00448">
    <property type="entry name" value="REC"/>
    <property type="match status" value="1"/>
</dbReference>
<evidence type="ECO:0000256" key="1">
    <source>
        <dbReference type="ARBA" id="ARBA00023125"/>
    </source>
</evidence>
<keyword evidence="7" id="KW-1185">Reference proteome</keyword>
<dbReference type="OrthoDB" id="9786101at2"/>
<dbReference type="SUPFAM" id="SSF52172">
    <property type="entry name" value="CheY-like"/>
    <property type="match status" value="1"/>
</dbReference>